<evidence type="ECO:0000313" key="1">
    <source>
        <dbReference type="EMBL" id="CUX02453.1"/>
    </source>
</evidence>
<dbReference type="EMBL" id="FBVY01000044">
    <property type="protein sequence ID" value="CUX02453.1"/>
    <property type="molecule type" value="Genomic_DNA"/>
</dbReference>
<dbReference type="AlphaFoldDB" id="A0A9W5B7A0"/>
<name>A0A9W5B7A0_9HYPH</name>
<dbReference type="Proteomes" id="UP000191933">
    <property type="component" value="Unassembled WGS sequence"/>
</dbReference>
<accession>A0A9W5B7A0</accession>
<keyword evidence="2" id="KW-1185">Reference proteome</keyword>
<sequence length="57" mass="6563">MNERLRMKPNRKRRLVPADLSRLGPSTFNVPPEGGVALPVIAINRSRRSVRCYEHHI</sequence>
<organism evidence="1 2">
    <name type="scientific">Agrobacterium genomosp. 2 str. CFBP 5494</name>
    <dbReference type="NCBI Taxonomy" id="1183436"/>
    <lineage>
        <taxon>Bacteria</taxon>
        <taxon>Pseudomonadati</taxon>
        <taxon>Pseudomonadota</taxon>
        <taxon>Alphaproteobacteria</taxon>
        <taxon>Hyphomicrobiales</taxon>
        <taxon>Rhizobiaceae</taxon>
        <taxon>Rhizobium/Agrobacterium group</taxon>
        <taxon>Agrobacterium</taxon>
        <taxon>Agrobacterium tumefaciens complex</taxon>
    </lineage>
</organism>
<protein>
    <submittedName>
        <fullName evidence="1">Uncharacterized protein</fullName>
    </submittedName>
</protein>
<proteinExistence type="predicted"/>
<reference evidence="1 2" key="1">
    <citation type="submission" date="2016-01" db="EMBL/GenBank/DDBJ databases">
        <authorList>
            <person name="Regsiter A."/>
            <person name="william w."/>
        </authorList>
    </citation>
    <scope>NUCLEOTIDE SEQUENCE [LARGE SCALE GENOMIC DNA]</scope>
    <source>
        <strain evidence="1 2">CFBP 5494</strain>
    </source>
</reference>
<gene>
    <name evidence="1" type="ORF">AGR2A_pa60030</name>
</gene>
<comment type="caution">
    <text evidence="1">The sequence shown here is derived from an EMBL/GenBank/DDBJ whole genome shotgun (WGS) entry which is preliminary data.</text>
</comment>
<evidence type="ECO:0000313" key="2">
    <source>
        <dbReference type="Proteomes" id="UP000191933"/>
    </source>
</evidence>